<comment type="caution">
    <text evidence="6">The sequence shown here is derived from an EMBL/GenBank/DDBJ whole genome shotgun (WGS) entry which is preliminary data.</text>
</comment>
<dbReference type="GO" id="GO:0003700">
    <property type="term" value="F:DNA-binding transcription factor activity"/>
    <property type="evidence" value="ECO:0007669"/>
    <property type="project" value="InterPro"/>
</dbReference>
<keyword evidence="7" id="KW-1185">Reference proteome</keyword>
<dbReference type="PROSITE" id="PS50931">
    <property type="entry name" value="HTH_LYSR"/>
    <property type="match status" value="1"/>
</dbReference>
<evidence type="ECO:0000256" key="1">
    <source>
        <dbReference type="ARBA" id="ARBA00009437"/>
    </source>
</evidence>
<dbReference type="SUPFAM" id="SSF53850">
    <property type="entry name" value="Periplasmic binding protein-like II"/>
    <property type="match status" value="1"/>
</dbReference>
<dbReference type="InterPro" id="IPR036390">
    <property type="entry name" value="WH_DNA-bd_sf"/>
</dbReference>
<dbReference type="InterPro" id="IPR000847">
    <property type="entry name" value="LysR_HTH_N"/>
</dbReference>
<gene>
    <name evidence="6" type="ORF">FP2506_05871</name>
</gene>
<evidence type="ECO:0000313" key="6">
    <source>
        <dbReference type="EMBL" id="EAU42342.1"/>
    </source>
</evidence>
<dbReference type="GO" id="GO:0043565">
    <property type="term" value="F:sequence-specific DNA binding"/>
    <property type="evidence" value="ECO:0007669"/>
    <property type="project" value="TreeGrafter"/>
</dbReference>
<dbReference type="Gene3D" id="1.10.10.10">
    <property type="entry name" value="Winged helix-like DNA-binding domain superfamily/Winged helix DNA-binding domain"/>
    <property type="match status" value="1"/>
</dbReference>
<dbReference type="EMBL" id="AATP01000001">
    <property type="protein sequence ID" value="EAU42342.1"/>
    <property type="molecule type" value="Genomic_DNA"/>
</dbReference>
<reference evidence="6 7" key="1">
    <citation type="journal article" date="2010" name="J. Bacteriol.">
        <title>Genome sequence of Fulvimarina pelagi HTCC2506T, a Mn(II)-oxidizing alphaproteobacterium possessing an aerobic anoxygenic photosynthetic gene cluster and Xanthorhodopsin.</title>
        <authorList>
            <person name="Kang I."/>
            <person name="Oh H.M."/>
            <person name="Lim S.I."/>
            <person name="Ferriera S."/>
            <person name="Giovannoni S.J."/>
            <person name="Cho J.C."/>
        </authorList>
    </citation>
    <scope>NUCLEOTIDE SEQUENCE [LARGE SCALE GENOMIC DNA]</scope>
    <source>
        <strain evidence="6 7">HTCC2506</strain>
    </source>
</reference>
<dbReference type="CDD" id="cd08474">
    <property type="entry name" value="PBP2_CrgA_like_5"/>
    <property type="match status" value="1"/>
</dbReference>
<dbReference type="PANTHER" id="PTHR30537:SF1">
    <property type="entry name" value="HTH-TYPE TRANSCRIPTIONAL REGULATOR PGRR"/>
    <property type="match status" value="1"/>
</dbReference>
<dbReference type="InterPro" id="IPR036388">
    <property type="entry name" value="WH-like_DNA-bd_sf"/>
</dbReference>
<dbReference type="Pfam" id="PF03466">
    <property type="entry name" value="LysR_substrate"/>
    <property type="match status" value="1"/>
</dbReference>
<keyword evidence="2" id="KW-0805">Transcription regulation</keyword>
<evidence type="ECO:0000256" key="4">
    <source>
        <dbReference type="ARBA" id="ARBA00023163"/>
    </source>
</evidence>
<name>Q0G7M2_9HYPH</name>
<dbReference type="STRING" id="217511.GCA_001463845_01724"/>
<dbReference type="Proteomes" id="UP000004310">
    <property type="component" value="Unassembled WGS sequence"/>
</dbReference>
<keyword evidence="4" id="KW-0804">Transcription</keyword>
<proteinExistence type="inferred from homology"/>
<evidence type="ECO:0000256" key="3">
    <source>
        <dbReference type="ARBA" id="ARBA00023125"/>
    </source>
</evidence>
<dbReference type="AlphaFoldDB" id="Q0G7M2"/>
<organism evidence="6 7">
    <name type="scientific">Fulvimarina pelagi HTCC2506</name>
    <dbReference type="NCBI Taxonomy" id="314231"/>
    <lineage>
        <taxon>Bacteria</taxon>
        <taxon>Pseudomonadati</taxon>
        <taxon>Pseudomonadota</taxon>
        <taxon>Alphaproteobacteria</taxon>
        <taxon>Hyphomicrobiales</taxon>
        <taxon>Aurantimonadaceae</taxon>
        <taxon>Fulvimarina</taxon>
    </lineage>
</organism>
<dbReference type="FunFam" id="3.40.190.290:FF:000012">
    <property type="entry name" value="Transcriptional regulator, LysR family"/>
    <property type="match status" value="1"/>
</dbReference>
<feature type="domain" description="HTH lysR-type" evidence="5">
    <location>
        <begin position="4"/>
        <end position="61"/>
    </location>
</feature>
<dbReference type="HOGENOM" id="CLU_039613_16_1_5"/>
<evidence type="ECO:0000259" key="5">
    <source>
        <dbReference type="PROSITE" id="PS50931"/>
    </source>
</evidence>
<comment type="similarity">
    <text evidence="1">Belongs to the LysR transcriptional regulatory family.</text>
</comment>
<dbReference type="Pfam" id="PF00126">
    <property type="entry name" value="HTH_1"/>
    <property type="match status" value="1"/>
</dbReference>
<dbReference type="eggNOG" id="COG0583">
    <property type="taxonomic scope" value="Bacteria"/>
</dbReference>
<accession>Q0G7M2</accession>
<dbReference type="FunFam" id="1.10.10.10:FF:000001">
    <property type="entry name" value="LysR family transcriptional regulator"/>
    <property type="match status" value="1"/>
</dbReference>
<dbReference type="RefSeq" id="WP_007066317.1">
    <property type="nucleotide sequence ID" value="NZ_DS022272.1"/>
</dbReference>
<protein>
    <submittedName>
        <fullName evidence="6">Putative transcriptional regulator (LysR family) protein</fullName>
    </submittedName>
</protein>
<dbReference type="InterPro" id="IPR005119">
    <property type="entry name" value="LysR_subst-bd"/>
</dbReference>
<dbReference type="PANTHER" id="PTHR30537">
    <property type="entry name" value="HTH-TYPE TRANSCRIPTIONAL REGULATOR"/>
    <property type="match status" value="1"/>
</dbReference>
<dbReference type="Gene3D" id="3.40.190.290">
    <property type="match status" value="1"/>
</dbReference>
<dbReference type="GO" id="GO:0006351">
    <property type="term" value="P:DNA-templated transcription"/>
    <property type="evidence" value="ECO:0007669"/>
    <property type="project" value="TreeGrafter"/>
</dbReference>
<evidence type="ECO:0000313" key="7">
    <source>
        <dbReference type="Proteomes" id="UP000004310"/>
    </source>
</evidence>
<dbReference type="InterPro" id="IPR058163">
    <property type="entry name" value="LysR-type_TF_proteobact-type"/>
</dbReference>
<sequence>MRRDDLADLAAVVAVARAGSFTKAARTLGLSQSALSQIVSRAEARFELRLLTRTTRSVAPTEAGERLIAALGPVLDDLDAVVASLRDLRDNPSGTIRVTAVEHAVWTILRPALATILSDHPNLNVEVTLDYGIADVVADRFDAGIRLGGEVEKDMVAVRVGPDIPMAIVGSPAYFDRHPQPLEPFDLRHHRAINLRLPTSGTVNPWRMMESGRESRVRVEGQLQFGALAPIVDAALDGLGLAYVPRDMVDEPLRTRRLISVLDSFTTDLPGYHLYYPSRRHASAGFRLFVETLRYPRKVKKSAFRTSAQTD</sequence>
<keyword evidence="3" id="KW-0238">DNA-binding</keyword>
<dbReference type="SUPFAM" id="SSF46785">
    <property type="entry name" value="Winged helix' DNA-binding domain"/>
    <property type="match status" value="1"/>
</dbReference>
<evidence type="ECO:0000256" key="2">
    <source>
        <dbReference type="ARBA" id="ARBA00023015"/>
    </source>
</evidence>